<proteinExistence type="predicted"/>
<dbReference type="InterPro" id="IPR008266">
    <property type="entry name" value="Tyr_kinase_AS"/>
</dbReference>
<dbReference type="Proteomes" id="UP000076761">
    <property type="component" value="Unassembled WGS sequence"/>
</dbReference>
<name>A0A165VUX3_9AGAM</name>
<dbReference type="OrthoDB" id="26722at2759"/>
<dbReference type="PANTHER" id="PTHR44329">
    <property type="entry name" value="SERINE/THREONINE-PROTEIN KINASE TNNI3K-RELATED"/>
    <property type="match status" value="1"/>
</dbReference>
<evidence type="ECO:0000313" key="3">
    <source>
        <dbReference type="Proteomes" id="UP000076761"/>
    </source>
</evidence>
<keyword evidence="2" id="KW-0418">Kinase</keyword>
<dbReference type="InterPro" id="IPR051681">
    <property type="entry name" value="Ser/Thr_Kinases-Pseudokinases"/>
</dbReference>
<dbReference type="InterPro" id="IPR000719">
    <property type="entry name" value="Prot_kinase_dom"/>
</dbReference>
<evidence type="ECO:0000259" key="1">
    <source>
        <dbReference type="PROSITE" id="PS50011"/>
    </source>
</evidence>
<dbReference type="SUPFAM" id="SSF56112">
    <property type="entry name" value="Protein kinase-like (PK-like)"/>
    <property type="match status" value="1"/>
</dbReference>
<dbReference type="InParanoid" id="A0A165VUX3"/>
<dbReference type="GO" id="GO:0005524">
    <property type="term" value="F:ATP binding"/>
    <property type="evidence" value="ECO:0007669"/>
    <property type="project" value="InterPro"/>
</dbReference>
<gene>
    <name evidence="2" type="ORF">NEOLEDRAFT_1127169</name>
</gene>
<dbReference type="EMBL" id="KV425552">
    <property type="protein sequence ID" value="KZT30230.1"/>
    <property type="molecule type" value="Genomic_DNA"/>
</dbReference>
<dbReference type="InterPro" id="IPR011009">
    <property type="entry name" value="Kinase-like_dom_sf"/>
</dbReference>
<dbReference type="PROSITE" id="PS50011">
    <property type="entry name" value="PROTEIN_KINASE_DOM"/>
    <property type="match status" value="1"/>
</dbReference>
<organism evidence="2 3">
    <name type="scientific">Neolentinus lepideus HHB14362 ss-1</name>
    <dbReference type="NCBI Taxonomy" id="1314782"/>
    <lineage>
        <taxon>Eukaryota</taxon>
        <taxon>Fungi</taxon>
        <taxon>Dikarya</taxon>
        <taxon>Basidiomycota</taxon>
        <taxon>Agaricomycotina</taxon>
        <taxon>Agaricomycetes</taxon>
        <taxon>Gloeophyllales</taxon>
        <taxon>Gloeophyllaceae</taxon>
        <taxon>Neolentinus</taxon>
    </lineage>
</organism>
<reference evidence="2 3" key="1">
    <citation type="journal article" date="2016" name="Mol. Biol. Evol.">
        <title>Comparative Genomics of Early-Diverging Mushroom-Forming Fungi Provides Insights into the Origins of Lignocellulose Decay Capabilities.</title>
        <authorList>
            <person name="Nagy L.G."/>
            <person name="Riley R."/>
            <person name="Tritt A."/>
            <person name="Adam C."/>
            <person name="Daum C."/>
            <person name="Floudas D."/>
            <person name="Sun H."/>
            <person name="Yadav J.S."/>
            <person name="Pangilinan J."/>
            <person name="Larsson K.H."/>
            <person name="Matsuura K."/>
            <person name="Barry K."/>
            <person name="Labutti K."/>
            <person name="Kuo R."/>
            <person name="Ohm R.A."/>
            <person name="Bhattacharya S.S."/>
            <person name="Shirouzu T."/>
            <person name="Yoshinaga Y."/>
            <person name="Martin F.M."/>
            <person name="Grigoriev I.V."/>
            <person name="Hibbett D.S."/>
        </authorList>
    </citation>
    <scope>NUCLEOTIDE SEQUENCE [LARGE SCALE GENOMIC DNA]</scope>
    <source>
        <strain evidence="2 3">HHB14362 ss-1</strain>
    </source>
</reference>
<sequence>MNHRNVLQCYGLCWNFGPFPGLVIPFCENGNILQYLSRHPDVDRVQLLIEVSAGLQYLHSNDVVHGDLRACNILIDQQGTPRLSDTGLCYVLSEADFTRISTGGVCRWTAPEVLLDESIEIPFTSRSDIYAFGMTILEVFTGQIPFHHIRQDSAVIFAVIGGARPHRSEGQMDDSIWEIIESCWATNPKDRPNASVVHRWLSCILSQQLFAHPGF</sequence>
<protein>
    <submittedName>
        <fullName evidence="2">Kinase-like protein</fullName>
    </submittedName>
</protein>
<dbReference type="InterPro" id="IPR001245">
    <property type="entry name" value="Ser-Thr/Tyr_kinase_cat_dom"/>
</dbReference>
<keyword evidence="3" id="KW-1185">Reference proteome</keyword>
<accession>A0A165VUX3</accession>
<dbReference type="PANTHER" id="PTHR44329:SF214">
    <property type="entry name" value="PROTEIN KINASE DOMAIN-CONTAINING PROTEIN"/>
    <property type="match status" value="1"/>
</dbReference>
<dbReference type="Gene3D" id="1.10.510.10">
    <property type="entry name" value="Transferase(Phosphotransferase) domain 1"/>
    <property type="match status" value="1"/>
</dbReference>
<keyword evidence="2" id="KW-0808">Transferase</keyword>
<evidence type="ECO:0000313" key="2">
    <source>
        <dbReference type="EMBL" id="KZT30230.1"/>
    </source>
</evidence>
<feature type="domain" description="Protein kinase" evidence="1">
    <location>
        <begin position="1"/>
        <end position="201"/>
    </location>
</feature>
<dbReference type="AlphaFoldDB" id="A0A165VUX3"/>
<dbReference type="STRING" id="1314782.A0A165VUX3"/>
<dbReference type="GO" id="GO:0004674">
    <property type="term" value="F:protein serine/threonine kinase activity"/>
    <property type="evidence" value="ECO:0007669"/>
    <property type="project" value="TreeGrafter"/>
</dbReference>
<dbReference type="PRINTS" id="PR00109">
    <property type="entry name" value="TYRKINASE"/>
</dbReference>
<dbReference type="PROSITE" id="PS00109">
    <property type="entry name" value="PROTEIN_KINASE_TYR"/>
    <property type="match status" value="1"/>
</dbReference>
<dbReference type="Pfam" id="PF07714">
    <property type="entry name" value="PK_Tyr_Ser-Thr"/>
    <property type="match status" value="1"/>
</dbReference>